<keyword evidence="4" id="KW-1185">Reference proteome</keyword>
<gene>
    <name evidence="3" type="ORF">SAMN04488011_101824</name>
</gene>
<evidence type="ECO:0000259" key="2">
    <source>
        <dbReference type="Pfam" id="PF09832"/>
    </source>
</evidence>
<dbReference type="EMBL" id="FOCM01000001">
    <property type="protein sequence ID" value="SEM88849.1"/>
    <property type="molecule type" value="Genomic_DNA"/>
</dbReference>
<evidence type="ECO:0000313" key="4">
    <source>
        <dbReference type="Proteomes" id="UP000199372"/>
    </source>
</evidence>
<dbReference type="AlphaFoldDB" id="A0A1H8C1X0"/>
<sequence>MTLRLALPLMTLCAAPIPALAQDEEGAQILFDAMRLGDIIAVMQDEGVEYGADLEDEMFPGQGGAAWRRVVEGIYDTERMESQLVSGLERGLSDADTARLVTFFTSDLGRTITDLEVAARQALRDETVEDAAEERAARMRAEEAPRIAMIETLIEANDLLEMNVAGALNSNFAFYRGLDDGDAFPEAMGESQMIADVWAQEPEIRGDTEQWLYGFLTLAYEPLSDADLDAYISLSETDTGQALNSALFGAFDRVFVDISTDLGRAAAQFMQAQDI</sequence>
<reference evidence="4" key="1">
    <citation type="submission" date="2016-10" db="EMBL/GenBank/DDBJ databases">
        <authorList>
            <person name="Varghese N."/>
            <person name="Submissions S."/>
        </authorList>
    </citation>
    <scope>NUCLEOTIDE SEQUENCE [LARGE SCALE GENOMIC DNA]</scope>
    <source>
        <strain evidence="4">DSM 26893</strain>
    </source>
</reference>
<protein>
    <recommendedName>
        <fullName evidence="2">DUF2059 domain-containing protein</fullName>
    </recommendedName>
</protein>
<evidence type="ECO:0000313" key="3">
    <source>
        <dbReference type="EMBL" id="SEM88849.1"/>
    </source>
</evidence>
<dbReference type="Pfam" id="PF09832">
    <property type="entry name" value="DUF2059"/>
    <property type="match status" value="1"/>
</dbReference>
<feature type="domain" description="DUF2059" evidence="2">
    <location>
        <begin position="78"/>
        <end position="136"/>
    </location>
</feature>
<dbReference type="InterPro" id="IPR018637">
    <property type="entry name" value="DUF2059"/>
</dbReference>
<dbReference type="Proteomes" id="UP000199372">
    <property type="component" value="Unassembled WGS sequence"/>
</dbReference>
<feature type="signal peptide" evidence="1">
    <location>
        <begin position="1"/>
        <end position="21"/>
    </location>
</feature>
<name>A0A1H8C1X0_9RHOB</name>
<keyword evidence="1" id="KW-0732">Signal</keyword>
<organism evidence="3 4">
    <name type="scientific">Palleronia pelagia</name>
    <dbReference type="NCBI Taxonomy" id="387096"/>
    <lineage>
        <taxon>Bacteria</taxon>
        <taxon>Pseudomonadati</taxon>
        <taxon>Pseudomonadota</taxon>
        <taxon>Alphaproteobacteria</taxon>
        <taxon>Rhodobacterales</taxon>
        <taxon>Roseobacteraceae</taxon>
        <taxon>Palleronia</taxon>
    </lineage>
</organism>
<proteinExistence type="predicted"/>
<evidence type="ECO:0000256" key="1">
    <source>
        <dbReference type="SAM" id="SignalP"/>
    </source>
</evidence>
<accession>A0A1H8C1X0</accession>
<feature type="chain" id="PRO_5011726218" description="DUF2059 domain-containing protein" evidence="1">
    <location>
        <begin position="22"/>
        <end position="275"/>
    </location>
</feature>
<dbReference type="RefSeq" id="WP_236736946.1">
    <property type="nucleotide sequence ID" value="NZ_FOCM01000001.1"/>
</dbReference>